<comment type="caution">
    <text evidence="1">The sequence shown here is derived from an EMBL/GenBank/DDBJ whole genome shotgun (WGS) entry which is preliminary data.</text>
</comment>
<organism evidence="1 2">
    <name type="scientific">Azospirillum argentinense</name>
    <dbReference type="NCBI Taxonomy" id="2970906"/>
    <lineage>
        <taxon>Bacteria</taxon>
        <taxon>Pseudomonadati</taxon>
        <taxon>Pseudomonadota</taxon>
        <taxon>Alphaproteobacteria</taxon>
        <taxon>Rhodospirillales</taxon>
        <taxon>Azospirillaceae</taxon>
        <taxon>Azospirillum</taxon>
    </lineage>
</organism>
<protein>
    <recommendedName>
        <fullName evidence="3">SGNH/GDSL hydrolase family protein</fullName>
    </recommendedName>
</protein>
<dbReference type="InterPro" id="IPR036514">
    <property type="entry name" value="SGNH_hydro_sf"/>
</dbReference>
<dbReference type="Proteomes" id="UP000325333">
    <property type="component" value="Unassembled WGS sequence"/>
</dbReference>
<dbReference type="AlphaFoldDB" id="A0A5B0KKK8"/>
<proteinExistence type="predicted"/>
<dbReference type="SUPFAM" id="SSF52266">
    <property type="entry name" value="SGNH hydrolase"/>
    <property type="match status" value="1"/>
</dbReference>
<name>A0A5B0KKK8_9PROT</name>
<dbReference type="Gene3D" id="3.40.50.1110">
    <property type="entry name" value="SGNH hydrolase"/>
    <property type="match status" value="1"/>
</dbReference>
<gene>
    <name evidence="1" type="ORF">FH063_004288</name>
</gene>
<evidence type="ECO:0000313" key="2">
    <source>
        <dbReference type="Proteomes" id="UP000325333"/>
    </source>
</evidence>
<reference evidence="1 2" key="1">
    <citation type="submission" date="2019-07" db="EMBL/GenBank/DDBJ databases">
        <title>Genome sequencing of the stress-tolerant strain Azospirillum brasilense Az19.</title>
        <authorList>
            <person name="Maroniche G.A."/>
            <person name="Garcia J.E."/>
            <person name="Pagnussat L."/>
            <person name="Amenta M."/>
            <person name="Creus C.M."/>
        </authorList>
    </citation>
    <scope>NUCLEOTIDE SEQUENCE [LARGE SCALE GENOMIC DNA]</scope>
    <source>
        <strain evidence="1 2">Az19</strain>
    </source>
</reference>
<evidence type="ECO:0008006" key="3">
    <source>
        <dbReference type="Google" id="ProtNLM"/>
    </source>
</evidence>
<dbReference type="EMBL" id="VEWN01000028">
    <property type="protein sequence ID" value="KAA1052465.1"/>
    <property type="molecule type" value="Genomic_DNA"/>
</dbReference>
<sequence length="217" mass="23292">MVSSASMPHIVLLGDSIFDNSAYVRGGPDVTAQLRLRLPSGWRATLGAEDGAVTSSVGRQVQQCPPDATHLIVSVGGNDALRHSGLLDEGARSVAAVVNRLGEIRERFQGDYGIMLDAVLASRLPTAVCTIYDAHYPDPLRQRLVITGLTIFNDVITREAFIRGLPLIDLRLVCDKAEDYANPIEPSVQGGAKIAAAIAALTTSHNWSQRRSAVFAF</sequence>
<accession>A0A5B0KKK8</accession>
<dbReference type="GO" id="GO:0016788">
    <property type="term" value="F:hydrolase activity, acting on ester bonds"/>
    <property type="evidence" value="ECO:0007669"/>
    <property type="project" value="UniProtKB-ARBA"/>
</dbReference>
<evidence type="ECO:0000313" key="1">
    <source>
        <dbReference type="EMBL" id="KAA1052465.1"/>
    </source>
</evidence>
<dbReference type="RefSeq" id="WP_211103765.1">
    <property type="nucleotide sequence ID" value="NZ_VEWN01000028.1"/>
</dbReference>